<dbReference type="PROSITE" id="PS00139">
    <property type="entry name" value="THIOL_PROTEASE_CYS"/>
    <property type="match status" value="1"/>
</dbReference>
<dbReference type="PROSITE" id="PS00640">
    <property type="entry name" value="THIOL_PROTEASE_ASN"/>
    <property type="match status" value="1"/>
</dbReference>
<evidence type="ECO:0000313" key="11">
    <source>
        <dbReference type="Proteomes" id="UP000824890"/>
    </source>
</evidence>
<accession>A0ABQ8CNI9</accession>
<evidence type="ECO:0000259" key="9">
    <source>
        <dbReference type="SMART" id="SM00848"/>
    </source>
</evidence>
<dbReference type="SUPFAM" id="SSF54001">
    <property type="entry name" value="Cysteine proteinases"/>
    <property type="match status" value="2"/>
</dbReference>
<dbReference type="CDD" id="cd02248">
    <property type="entry name" value="Peptidase_C1A"/>
    <property type="match status" value="2"/>
</dbReference>
<gene>
    <name evidence="10" type="ORF">HID58_025595</name>
</gene>
<feature type="domain" description="Peptidase C1A papain C-terminal" evidence="8">
    <location>
        <begin position="421"/>
        <end position="616"/>
    </location>
</feature>
<dbReference type="SMART" id="SM00645">
    <property type="entry name" value="Pept_C1"/>
    <property type="match status" value="2"/>
</dbReference>
<dbReference type="Proteomes" id="UP000824890">
    <property type="component" value="Unassembled WGS sequence"/>
</dbReference>
<evidence type="ECO:0000259" key="8">
    <source>
        <dbReference type="SMART" id="SM00645"/>
    </source>
</evidence>
<dbReference type="EMBL" id="JAGKQM010000007">
    <property type="protein sequence ID" value="KAH0917935.1"/>
    <property type="molecule type" value="Genomic_DNA"/>
</dbReference>
<evidence type="ECO:0000256" key="7">
    <source>
        <dbReference type="SAM" id="SignalP"/>
    </source>
</evidence>
<dbReference type="InterPro" id="IPR025660">
    <property type="entry name" value="Pept_his_AS"/>
</dbReference>
<dbReference type="InterPro" id="IPR000668">
    <property type="entry name" value="Peptidase_C1A_C"/>
</dbReference>
<feature type="signal peptide" evidence="7">
    <location>
        <begin position="1"/>
        <end position="20"/>
    </location>
</feature>
<dbReference type="SMART" id="SM00848">
    <property type="entry name" value="Inhibitor_I29"/>
    <property type="match status" value="2"/>
</dbReference>
<keyword evidence="5" id="KW-1015">Disulfide bond</keyword>
<evidence type="ECO:0000256" key="5">
    <source>
        <dbReference type="ARBA" id="ARBA00023157"/>
    </source>
</evidence>
<reference evidence="10 11" key="1">
    <citation type="submission" date="2021-05" db="EMBL/GenBank/DDBJ databases">
        <title>Genome Assembly of Synthetic Allotetraploid Brassica napus Reveals Homoeologous Exchanges between Subgenomes.</title>
        <authorList>
            <person name="Davis J.T."/>
        </authorList>
    </citation>
    <scope>NUCLEOTIDE SEQUENCE [LARGE SCALE GENOMIC DNA]</scope>
    <source>
        <strain evidence="11">cv. Da-Ae</strain>
        <tissue evidence="10">Seedling</tissue>
    </source>
</reference>
<evidence type="ECO:0000256" key="4">
    <source>
        <dbReference type="ARBA" id="ARBA00022807"/>
    </source>
</evidence>
<keyword evidence="7" id="KW-0732">Signal</keyword>
<evidence type="ECO:0000256" key="2">
    <source>
        <dbReference type="ARBA" id="ARBA00022670"/>
    </source>
</evidence>
<comment type="caution">
    <text evidence="10">The sequence shown here is derived from an EMBL/GenBank/DDBJ whole genome shotgun (WGS) entry which is preliminary data.</text>
</comment>
<feature type="domain" description="Cathepsin propeptide inhibitor" evidence="9">
    <location>
        <begin position="369"/>
        <end position="413"/>
    </location>
</feature>
<dbReference type="PRINTS" id="PR00705">
    <property type="entry name" value="PAPAIN"/>
</dbReference>
<feature type="region of interest" description="Disordered" evidence="6">
    <location>
        <begin position="624"/>
        <end position="650"/>
    </location>
</feature>
<dbReference type="Gene3D" id="3.90.70.10">
    <property type="entry name" value="Cysteine proteinases"/>
    <property type="match status" value="2"/>
</dbReference>
<protein>
    <submittedName>
        <fullName evidence="10">Uncharacterized protein</fullName>
    </submittedName>
</protein>
<dbReference type="InterPro" id="IPR000169">
    <property type="entry name" value="Pept_cys_AS"/>
</dbReference>
<sequence>MSSIVLMFVVLTMGLNVSQATSRVTFHEPLSADHHQQWMDRFSRVYNSELEKQMRFDVFKKNFKFIEEFNRKGDRTYKLGVNEFADWTEEDFIATHTGLRSTGGFSPAGYFYEMEPYRNRNVTDVAPHETKDWRKEGAVTPVRYQGRCGGCWAFSAVAAVEGVKKIAGGNLIPLSEQQLLDCDRGYNNGCRGGIMQEAFDYIVQQGIASEEAYPFSEQAYPFLWTDEMCRFSAVVASIRGFQAVPNNNERALLEAVSRQPVSVSIDADGPGFMHYSGGVYDEPYCGTRVNHAVTFVGYGTSPEGIKYWLAKNSWGETWGENGYIRIRRDVDWPEGMCGVAQYGSVALVLTILSMDLRISQATSRFIAMSRSEKQMRLKIFKKNLEFIENFNNKGNQSYKLGVNEFTDLTDEEFLATNTGRVGESKDWRKGGVVTPVKKQGGCGKLARITYYNKSLRIVSLSKQQLIDCDRARNHGCKGRSMILYIVSNRGIASDQAYPYQVKDGACQSHVKPAMQIKEFNAVQQKNECALLEAVSRQAVSVGIAARKQFHPSGVYNAGDTGTLMNHAMTLVGYGQAQKESSIGGLRIHGVRLGERMVRLDFVEMWSGLKACVVSLRQTAEVPTSLGTSALDGGSTTNGSHPQTETMSPSQ</sequence>
<dbReference type="InterPro" id="IPR013128">
    <property type="entry name" value="Peptidase_C1A"/>
</dbReference>
<dbReference type="InterPro" id="IPR038765">
    <property type="entry name" value="Papain-like_cys_pep_sf"/>
</dbReference>
<keyword evidence="11" id="KW-1185">Reference proteome</keyword>
<keyword evidence="4" id="KW-0788">Thiol protease</keyword>
<dbReference type="PROSITE" id="PS00639">
    <property type="entry name" value="THIOL_PROTEASE_HIS"/>
    <property type="match status" value="1"/>
</dbReference>
<dbReference type="InterPro" id="IPR039417">
    <property type="entry name" value="Peptidase_C1A_papain-like"/>
</dbReference>
<keyword evidence="3" id="KW-0378">Hydrolase</keyword>
<dbReference type="PANTHER" id="PTHR12411">
    <property type="entry name" value="CYSTEINE PROTEASE FAMILY C1-RELATED"/>
    <property type="match status" value="1"/>
</dbReference>
<organism evidence="10 11">
    <name type="scientific">Brassica napus</name>
    <name type="common">Rape</name>
    <dbReference type="NCBI Taxonomy" id="3708"/>
    <lineage>
        <taxon>Eukaryota</taxon>
        <taxon>Viridiplantae</taxon>
        <taxon>Streptophyta</taxon>
        <taxon>Embryophyta</taxon>
        <taxon>Tracheophyta</taxon>
        <taxon>Spermatophyta</taxon>
        <taxon>Magnoliopsida</taxon>
        <taxon>eudicotyledons</taxon>
        <taxon>Gunneridae</taxon>
        <taxon>Pentapetalae</taxon>
        <taxon>rosids</taxon>
        <taxon>malvids</taxon>
        <taxon>Brassicales</taxon>
        <taxon>Brassicaceae</taxon>
        <taxon>Brassiceae</taxon>
        <taxon>Brassica</taxon>
    </lineage>
</organism>
<evidence type="ECO:0000256" key="6">
    <source>
        <dbReference type="SAM" id="MobiDB-lite"/>
    </source>
</evidence>
<evidence type="ECO:0000256" key="1">
    <source>
        <dbReference type="ARBA" id="ARBA00008455"/>
    </source>
</evidence>
<evidence type="ECO:0000256" key="3">
    <source>
        <dbReference type="ARBA" id="ARBA00022801"/>
    </source>
</evidence>
<feature type="domain" description="Peptidase C1A papain C-terminal" evidence="8">
    <location>
        <begin position="127"/>
        <end position="347"/>
    </location>
</feature>
<dbReference type="InterPro" id="IPR013201">
    <property type="entry name" value="Prot_inhib_I29"/>
</dbReference>
<feature type="chain" id="PRO_5046025232" evidence="7">
    <location>
        <begin position="21"/>
        <end position="650"/>
    </location>
</feature>
<dbReference type="Pfam" id="PF08246">
    <property type="entry name" value="Inhibitor_I29"/>
    <property type="match status" value="2"/>
</dbReference>
<comment type="similarity">
    <text evidence="1">Belongs to the peptidase C1 family.</text>
</comment>
<name>A0ABQ8CNI9_BRANA</name>
<feature type="domain" description="Cathepsin propeptide inhibitor" evidence="9">
    <location>
        <begin position="35"/>
        <end position="92"/>
    </location>
</feature>
<dbReference type="Pfam" id="PF00112">
    <property type="entry name" value="Peptidase_C1"/>
    <property type="match status" value="2"/>
</dbReference>
<keyword evidence="2" id="KW-0645">Protease</keyword>
<proteinExistence type="inferred from homology"/>
<dbReference type="Gene3D" id="1.10.287.2250">
    <property type="match status" value="1"/>
</dbReference>
<dbReference type="InterPro" id="IPR025661">
    <property type="entry name" value="Pept_asp_AS"/>
</dbReference>
<evidence type="ECO:0000313" key="10">
    <source>
        <dbReference type="EMBL" id="KAH0917935.1"/>
    </source>
</evidence>